<dbReference type="InterPro" id="IPR014001">
    <property type="entry name" value="Helicase_ATP-bd"/>
</dbReference>
<dbReference type="EMBL" id="VDEP01000237">
    <property type="protein sequence ID" value="KAA1121811.1"/>
    <property type="molecule type" value="Genomic_DNA"/>
</dbReference>
<reference evidence="11 12" key="1">
    <citation type="submission" date="2019-05" db="EMBL/GenBank/DDBJ databases">
        <title>Emergence of the Ug99 lineage of the wheat stem rust pathogen through somatic hybridization.</title>
        <authorList>
            <person name="Li F."/>
            <person name="Upadhyaya N.M."/>
            <person name="Sperschneider J."/>
            <person name="Matny O."/>
            <person name="Nguyen-Phuc H."/>
            <person name="Mago R."/>
            <person name="Raley C."/>
            <person name="Miller M.E."/>
            <person name="Silverstein K.A.T."/>
            <person name="Henningsen E."/>
            <person name="Hirsch C.D."/>
            <person name="Visser B."/>
            <person name="Pretorius Z.A."/>
            <person name="Steffenson B.J."/>
            <person name="Schwessinger B."/>
            <person name="Dodds P.N."/>
            <person name="Figueroa M."/>
        </authorList>
    </citation>
    <scope>NUCLEOTIDE SEQUENCE [LARGE SCALE GENOMIC DNA]</scope>
    <source>
        <strain evidence="11 12">Ug99</strain>
    </source>
</reference>
<dbReference type="GO" id="GO:0005694">
    <property type="term" value="C:chromosome"/>
    <property type="evidence" value="ECO:0007669"/>
    <property type="project" value="TreeGrafter"/>
</dbReference>
<dbReference type="PANTHER" id="PTHR13710">
    <property type="entry name" value="DNA HELICASE RECQ FAMILY MEMBER"/>
    <property type="match status" value="1"/>
</dbReference>
<evidence type="ECO:0000256" key="8">
    <source>
        <dbReference type="SAM" id="MobiDB-lite"/>
    </source>
</evidence>
<gene>
    <name evidence="11" type="primary">SGS1_150</name>
    <name evidence="11" type="ORF">PGTUg99_032237</name>
</gene>
<dbReference type="InterPro" id="IPR001650">
    <property type="entry name" value="Helicase_C-like"/>
</dbReference>
<dbReference type="GO" id="GO:0000724">
    <property type="term" value="P:double-strand break repair via homologous recombination"/>
    <property type="evidence" value="ECO:0007669"/>
    <property type="project" value="TreeGrafter"/>
</dbReference>
<evidence type="ECO:0000313" key="12">
    <source>
        <dbReference type="Proteomes" id="UP000325313"/>
    </source>
</evidence>
<dbReference type="PROSITE" id="PS51192">
    <property type="entry name" value="HELICASE_ATP_BIND_1"/>
    <property type="match status" value="1"/>
</dbReference>
<evidence type="ECO:0000256" key="7">
    <source>
        <dbReference type="ARBA" id="ARBA00034808"/>
    </source>
</evidence>
<dbReference type="GO" id="GO:0009378">
    <property type="term" value="F:four-way junction helicase activity"/>
    <property type="evidence" value="ECO:0007669"/>
    <property type="project" value="TreeGrafter"/>
</dbReference>
<dbReference type="PANTHER" id="PTHR13710:SF105">
    <property type="entry name" value="ATP-DEPENDENT DNA HELICASE Q1"/>
    <property type="match status" value="1"/>
</dbReference>
<evidence type="ECO:0000256" key="4">
    <source>
        <dbReference type="ARBA" id="ARBA00023125"/>
    </source>
</evidence>
<comment type="catalytic activity">
    <reaction evidence="6">
        <text>Couples ATP hydrolysis with the unwinding of duplex DNA by translocating in the 3'-5' direction.</text>
        <dbReference type="EC" id="5.6.2.4"/>
    </reaction>
</comment>
<dbReference type="InterPro" id="IPR027417">
    <property type="entry name" value="P-loop_NTPase"/>
</dbReference>
<evidence type="ECO:0000256" key="3">
    <source>
        <dbReference type="ARBA" id="ARBA00022840"/>
    </source>
</evidence>
<dbReference type="GO" id="GO:0003677">
    <property type="term" value="F:DNA binding"/>
    <property type="evidence" value="ECO:0007669"/>
    <property type="project" value="UniProtKB-KW"/>
</dbReference>
<evidence type="ECO:0000256" key="1">
    <source>
        <dbReference type="ARBA" id="ARBA00005446"/>
    </source>
</evidence>
<protein>
    <recommendedName>
        <fullName evidence="7">DNA 3'-5' helicase</fullName>
        <ecNumber evidence="7">5.6.2.4</ecNumber>
    </recommendedName>
</protein>
<keyword evidence="4" id="KW-0238">DNA-binding</keyword>
<dbReference type="AlphaFoldDB" id="A0A5B0R7L5"/>
<comment type="caution">
    <text evidence="11">The sequence shown here is derived from an EMBL/GenBank/DDBJ whole genome shotgun (WGS) entry which is preliminary data.</text>
</comment>
<feature type="compositionally biased region" description="Basic and acidic residues" evidence="8">
    <location>
        <begin position="638"/>
        <end position="783"/>
    </location>
</feature>
<evidence type="ECO:0000313" key="11">
    <source>
        <dbReference type="EMBL" id="KAA1121811.1"/>
    </source>
</evidence>
<dbReference type="PROSITE" id="PS51194">
    <property type="entry name" value="HELICASE_CTER"/>
    <property type="match status" value="1"/>
</dbReference>
<keyword evidence="3" id="KW-0067">ATP-binding</keyword>
<keyword evidence="5" id="KW-0413">Isomerase</keyword>
<dbReference type="SMART" id="SM00487">
    <property type="entry name" value="DEXDc"/>
    <property type="match status" value="1"/>
</dbReference>
<evidence type="ECO:0000259" key="10">
    <source>
        <dbReference type="PROSITE" id="PS51194"/>
    </source>
</evidence>
<dbReference type="SUPFAM" id="SSF52540">
    <property type="entry name" value="P-loop containing nucleoside triphosphate hydrolases"/>
    <property type="match status" value="1"/>
</dbReference>
<dbReference type="GO" id="GO:0005737">
    <property type="term" value="C:cytoplasm"/>
    <property type="evidence" value="ECO:0007669"/>
    <property type="project" value="TreeGrafter"/>
</dbReference>
<evidence type="ECO:0000256" key="5">
    <source>
        <dbReference type="ARBA" id="ARBA00023235"/>
    </source>
</evidence>
<evidence type="ECO:0000256" key="2">
    <source>
        <dbReference type="ARBA" id="ARBA00022741"/>
    </source>
</evidence>
<feature type="region of interest" description="Disordered" evidence="8">
    <location>
        <begin position="638"/>
        <end position="824"/>
    </location>
</feature>
<keyword evidence="11" id="KW-0347">Helicase</keyword>
<feature type="domain" description="Helicase C-terminal" evidence="10">
    <location>
        <begin position="286"/>
        <end position="440"/>
    </location>
</feature>
<dbReference type="InterPro" id="IPR011545">
    <property type="entry name" value="DEAD/DEAH_box_helicase_dom"/>
</dbReference>
<dbReference type="GO" id="GO:0043138">
    <property type="term" value="F:3'-5' DNA helicase activity"/>
    <property type="evidence" value="ECO:0007669"/>
    <property type="project" value="UniProtKB-EC"/>
</dbReference>
<dbReference type="CDD" id="cd17920">
    <property type="entry name" value="DEXHc_RecQ"/>
    <property type="match status" value="1"/>
</dbReference>
<accession>A0A5B0R7L5</accession>
<keyword evidence="2" id="KW-0547">Nucleotide-binding</keyword>
<keyword evidence="11" id="KW-0378">Hydrolase</keyword>
<proteinExistence type="inferred from homology"/>
<dbReference type="Pfam" id="PF00270">
    <property type="entry name" value="DEAD"/>
    <property type="match status" value="1"/>
</dbReference>
<dbReference type="Gene3D" id="3.40.50.300">
    <property type="entry name" value="P-loop containing nucleotide triphosphate hydrolases"/>
    <property type="match status" value="2"/>
</dbReference>
<comment type="similarity">
    <text evidence="1">Belongs to the helicase family. RecQ subfamily.</text>
</comment>
<feature type="domain" description="Helicase ATP-binding" evidence="9">
    <location>
        <begin position="59"/>
        <end position="251"/>
    </location>
</feature>
<dbReference type="GO" id="GO:0005524">
    <property type="term" value="F:ATP binding"/>
    <property type="evidence" value="ECO:0007669"/>
    <property type="project" value="UniProtKB-KW"/>
</dbReference>
<sequence length="824" mass="93923">MPSRRPNKKKKARRIRIERITLSKLLLEMNKTNLREKIKKDAENSYKGQIPKEQQLDAVMSLVQLQHTFVMAGTGFGKTRIAEMYLNLFTAQDGVVLVLNPLDALGDNQVAEKIAQGYTAINLAKMTFNQSLSDEILAGVYKFVYLSPETFVDNDLFVSLYYKREFQARLALIVIDEAHIIYSWGLVASGEAKKSSAHLRTHDVAAFRPSYGNMAAQLMANEGVPILFLSATCRPEARKAIFENLKLDSDNVTIIHAELTRPEIRILRFPMEYPLKKAYDLLQLFGPKDEIPDCDLPPTLIYSGTRNATGQILKVVNEARGTIGGEKNPRSTLIRRYHAVTGNLDKVDTISGFEAAEFPSISCTMALGLGQNWSRVRRVIHLGRADPSNICQMIGRCGRDGKPGLAVLFMEKKRKGGKNKQEDFSASDKETDDLRMDSLAITPVCLRICFSLDNLSADDPNVSRERLREESEGFLPCKCSNCEPEEADRLRKHMAKMNLENFLTMCENAKDLEDVEYVLNKKKKTTRVKNKTKMTPMLDALSDTLLKDFSEFFDNLFVESSTYVAEDLFDRNAADSIAKNLDQITTPSSIAMYIGGERILGQLEMLHSSVLKFRQGEIYRSYLSDLLRYNNRVVSEKERLENEMEQKKINTEAKKQADAEHRRVQAAKKKEAAEQEKQRKADDKAYKKEMDSREKERIAQEKADKKKLDQEEKLQKALEKAEATRLEKGRKQFERDEKDKEKKRKAEEVKLERQIKKQKKSEKDQKENSEKQIRMQSRKEKGAANRKRKNESKAKWQGDSAVLDQIQKNRVGALQRSDGPSGGN</sequence>
<organism evidence="11 12">
    <name type="scientific">Puccinia graminis f. sp. tritici</name>
    <dbReference type="NCBI Taxonomy" id="56615"/>
    <lineage>
        <taxon>Eukaryota</taxon>
        <taxon>Fungi</taxon>
        <taxon>Dikarya</taxon>
        <taxon>Basidiomycota</taxon>
        <taxon>Pucciniomycotina</taxon>
        <taxon>Pucciniomycetes</taxon>
        <taxon>Pucciniales</taxon>
        <taxon>Pucciniaceae</taxon>
        <taxon>Puccinia</taxon>
    </lineage>
</organism>
<name>A0A5B0R7L5_PUCGR</name>
<evidence type="ECO:0000256" key="6">
    <source>
        <dbReference type="ARBA" id="ARBA00034617"/>
    </source>
</evidence>
<dbReference type="Proteomes" id="UP000325313">
    <property type="component" value="Unassembled WGS sequence"/>
</dbReference>
<dbReference type="EC" id="5.6.2.4" evidence="7"/>
<evidence type="ECO:0000259" key="9">
    <source>
        <dbReference type="PROSITE" id="PS51192"/>
    </source>
</evidence>